<feature type="domain" description="DUF1618" evidence="2">
    <location>
        <begin position="268"/>
        <end position="395"/>
    </location>
</feature>
<dbReference type="Pfam" id="PF07762">
    <property type="entry name" value="DUF1618"/>
    <property type="match status" value="1"/>
</dbReference>
<reference evidence="3" key="1">
    <citation type="submission" date="2020-05" db="EMBL/GenBank/DDBJ databases">
        <title>WGS assembly of Panicum virgatum.</title>
        <authorList>
            <person name="Lovell J.T."/>
            <person name="Jenkins J."/>
            <person name="Shu S."/>
            <person name="Juenger T.E."/>
            <person name="Schmutz J."/>
        </authorList>
    </citation>
    <scope>NUCLEOTIDE SEQUENCE</scope>
    <source>
        <strain evidence="3">AP13</strain>
    </source>
</reference>
<gene>
    <name evidence="3" type="ORF">PVAP13_8NG306872</name>
</gene>
<name>A0A8T0PC36_PANVG</name>
<accession>A0A8T0PC36</accession>
<feature type="region of interest" description="Disordered" evidence="1">
    <location>
        <begin position="1"/>
        <end position="65"/>
    </location>
</feature>
<feature type="compositionally biased region" description="Basic residues" evidence="1">
    <location>
        <begin position="1"/>
        <end position="13"/>
    </location>
</feature>
<dbReference type="PANTHER" id="PTHR33074">
    <property type="entry name" value="EXPRESSED PROTEIN-RELATED"/>
    <property type="match status" value="1"/>
</dbReference>
<keyword evidence="4" id="KW-1185">Reference proteome</keyword>
<organism evidence="3 4">
    <name type="scientific">Panicum virgatum</name>
    <name type="common">Blackwell switchgrass</name>
    <dbReference type="NCBI Taxonomy" id="38727"/>
    <lineage>
        <taxon>Eukaryota</taxon>
        <taxon>Viridiplantae</taxon>
        <taxon>Streptophyta</taxon>
        <taxon>Embryophyta</taxon>
        <taxon>Tracheophyta</taxon>
        <taxon>Spermatophyta</taxon>
        <taxon>Magnoliopsida</taxon>
        <taxon>Liliopsida</taxon>
        <taxon>Poales</taxon>
        <taxon>Poaceae</taxon>
        <taxon>PACMAD clade</taxon>
        <taxon>Panicoideae</taxon>
        <taxon>Panicodae</taxon>
        <taxon>Paniceae</taxon>
        <taxon>Panicinae</taxon>
        <taxon>Panicum</taxon>
        <taxon>Panicum sect. Hiantes</taxon>
    </lineage>
</organism>
<feature type="non-terminal residue" evidence="3">
    <location>
        <position position="461"/>
    </location>
</feature>
<dbReference type="PANTHER" id="PTHR33074:SF79">
    <property type="entry name" value="EXPRESSED PROTEIN"/>
    <property type="match status" value="1"/>
</dbReference>
<proteinExistence type="predicted"/>
<dbReference type="InterPro" id="IPR011676">
    <property type="entry name" value="DUF1618"/>
</dbReference>
<dbReference type="AlphaFoldDB" id="A0A8T0PC36"/>
<protein>
    <recommendedName>
        <fullName evidence="2">DUF1618 domain-containing protein</fullName>
    </recommendedName>
</protein>
<evidence type="ECO:0000313" key="4">
    <source>
        <dbReference type="Proteomes" id="UP000823388"/>
    </source>
</evidence>
<dbReference type="Proteomes" id="UP000823388">
    <property type="component" value="Chromosome 8N"/>
</dbReference>
<evidence type="ECO:0000313" key="3">
    <source>
        <dbReference type="EMBL" id="KAG2559403.1"/>
    </source>
</evidence>
<evidence type="ECO:0000259" key="2">
    <source>
        <dbReference type="Pfam" id="PF07762"/>
    </source>
</evidence>
<comment type="caution">
    <text evidence="3">The sequence shown here is derived from an EMBL/GenBank/DDBJ whole genome shotgun (WGS) entry which is preliminary data.</text>
</comment>
<evidence type="ECO:0000256" key="1">
    <source>
        <dbReference type="SAM" id="MobiDB-lite"/>
    </source>
</evidence>
<sequence length="461" mass="52016">MVRGTRCRRKPSRTRPEDHRERRKLPSSLTRSPGLEQSKPSASPDPRAQGWMEQPPPPPPPTATGDASWLILDRFGYLGRRRCGVVEGDATTSSLAEAIADHPAVSRVYLHCAGRPQIRGLSGTDAIAAHRNSILVRMVVPFEDPMYWHEHSFFYFPIDYLVYSCSSPPSLTALPPCFHGGNTDPKLDHLFHPHRRQQQRIMFDQEMGILCHGDNGEFTVAHLAHRDDQLQLCLLHHPPPAGVTPGWSLSTLQFPPDSKIDLYSWRTDVVVGMLLVDVLADTPNQQQIHGIQLPAQALKSRRIYNDAGDPDPFRCVCVTDDGILKLVCIFAKDPPDFTIYTWTLVDITKGSWTKDVDTIMRADEFFGLYIATQSCLPRVQPSFPVVSLVNPDVICFLLKEEDCKVYWMVEVNMRSKVLQSSALYINEEEEGHPSEMDGGCRFYGHYFIPTKFSYLSKDAIT</sequence>
<dbReference type="EMBL" id="CM029052">
    <property type="protein sequence ID" value="KAG2559403.1"/>
    <property type="molecule type" value="Genomic_DNA"/>
</dbReference>